<dbReference type="OrthoDB" id="191686at2759"/>
<dbReference type="FunFam" id="1.10.238.10:FF:000073">
    <property type="entry name" value="calcineurin B-like protein 3"/>
    <property type="match status" value="1"/>
</dbReference>
<feature type="domain" description="EF-hand" evidence="5">
    <location>
        <begin position="167"/>
        <end position="202"/>
    </location>
</feature>
<sequence length="234" mass="26591">MYLTIPVTSMVIKTLQVLIVNMGCLCTKMVTPKPAFDPRTLASETNFTSNEVEALYELFKKLNHSIINDGLIHKIDFQRALLRSGKHNLFTDRLFDLFDEEKKGVIGFGQFVRSLSVFHPNASEEDKISNAFKLYDLNCTGFIEQDELKEMLIALLDDLGLKLTDDILESIVVVTFSGVDLKGDGKIDKEEWIEFAKKSPYLLKNMTLPYLKEITMAFPSFVVNTKVTDTDMMI</sequence>
<name>A0A833V551_9POAL</name>
<evidence type="ECO:0000256" key="2">
    <source>
        <dbReference type="ARBA" id="ARBA00022837"/>
    </source>
</evidence>
<dbReference type="InterPro" id="IPR011992">
    <property type="entry name" value="EF-hand-dom_pair"/>
</dbReference>
<dbReference type="PROSITE" id="PS50222">
    <property type="entry name" value="EF_HAND_2"/>
    <property type="match status" value="3"/>
</dbReference>
<comment type="similarity">
    <text evidence="3 4">Belongs to the calcineurin regulatory subunit family.</text>
</comment>
<dbReference type="PANTHER" id="PTHR23056">
    <property type="entry name" value="CALCINEURIN B"/>
    <property type="match status" value="1"/>
</dbReference>
<keyword evidence="1 4" id="KW-0677">Repeat</keyword>
<protein>
    <recommendedName>
        <fullName evidence="4">Calcineurin B-like protein</fullName>
    </recommendedName>
</protein>
<dbReference type="GO" id="GO:0019722">
    <property type="term" value="P:calcium-mediated signaling"/>
    <property type="evidence" value="ECO:0007669"/>
    <property type="project" value="UniProtKB-UniRule"/>
</dbReference>
<dbReference type="GO" id="GO:0005509">
    <property type="term" value="F:calcium ion binding"/>
    <property type="evidence" value="ECO:0007669"/>
    <property type="project" value="UniProtKB-UniRule"/>
</dbReference>
<dbReference type="InterPro" id="IPR002048">
    <property type="entry name" value="EF_hand_dom"/>
</dbReference>
<organism evidence="6 7">
    <name type="scientific">Carex littledalei</name>
    <dbReference type="NCBI Taxonomy" id="544730"/>
    <lineage>
        <taxon>Eukaryota</taxon>
        <taxon>Viridiplantae</taxon>
        <taxon>Streptophyta</taxon>
        <taxon>Embryophyta</taxon>
        <taxon>Tracheophyta</taxon>
        <taxon>Spermatophyta</taxon>
        <taxon>Magnoliopsida</taxon>
        <taxon>Liliopsida</taxon>
        <taxon>Poales</taxon>
        <taxon>Cyperaceae</taxon>
        <taxon>Cyperoideae</taxon>
        <taxon>Cariceae</taxon>
        <taxon>Carex</taxon>
        <taxon>Carex subgen. Euthyceras</taxon>
    </lineage>
</organism>
<keyword evidence="4" id="KW-0479">Metal-binding</keyword>
<dbReference type="AlphaFoldDB" id="A0A833V551"/>
<dbReference type="GO" id="GO:0019900">
    <property type="term" value="F:kinase binding"/>
    <property type="evidence" value="ECO:0007669"/>
    <property type="project" value="UniProtKB-UniRule"/>
</dbReference>
<feature type="domain" description="EF-hand" evidence="5">
    <location>
        <begin position="86"/>
        <end position="121"/>
    </location>
</feature>
<dbReference type="GO" id="GO:0016020">
    <property type="term" value="C:membrane"/>
    <property type="evidence" value="ECO:0007669"/>
    <property type="project" value="UniProtKB-SubCell"/>
</dbReference>
<keyword evidence="7" id="KW-1185">Reference proteome</keyword>
<accession>A0A833V551</accession>
<keyword evidence="2 4" id="KW-0106">Calcium</keyword>
<comment type="subcellular location">
    <subcellularLocation>
        <location evidence="4">Membrane</location>
    </subcellularLocation>
</comment>
<feature type="domain" description="EF-hand" evidence="5">
    <location>
        <begin position="123"/>
        <end position="158"/>
    </location>
</feature>
<dbReference type="PROSITE" id="PS00018">
    <property type="entry name" value="EF_HAND_1"/>
    <property type="match status" value="1"/>
</dbReference>
<dbReference type="Gene3D" id="1.10.238.10">
    <property type="entry name" value="EF-hand"/>
    <property type="match status" value="1"/>
</dbReference>
<evidence type="ECO:0000256" key="3">
    <source>
        <dbReference type="ARBA" id="ARBA00023774"/>
    </source>
</evidence>
<evidence type="ECO:0000256" key="1">
    <source>
        <dbReference type="ARBA" id="ARBA00022737"/>
    </source>
</evidence>
<dbReference type="SUPFAM" id="SSF47473">
    <property type="entry name" value="EF-hand"/>
    <property type="match status" value="1"/>
</dbReference>
<proteinExistence type="inferred from homology"/>
<gene>
    <name evidence="6" type="ORF">FCM35_KLT10619</name>
</gene>
<dbReference type="PANTHER" id="PTHR23056:SF110">
    <property type="entry name" value="CALMODULIN"/>
    <property type="match status" value="1"/>
</dbReference>
<keyword evidence="4" id="KW-0472">Membrane</keyword>
<evidence type="ECO:0000259" key="5">
    <source>
        <dbReference type="PROSITE" id="PS50222"/>
    </source>
</evidence>
<comment type="subunit">
    <text evidence="4">Homodimer. Interacts with CIPK.</text>
</comment>
<comment type="caution">
    <text evidence="6">The sequence shown here is derived from an EMBL/GenBank/DDBJ whole genome shotgun (WGS) entry which is preliminary data.</text>
</comment>
<dbReference type="EMBL" id="SWLB01000021">
    <property type="protein sequence ID" value="KAF3324462.1"/>
    <property type="molecule type" value="Genomic_DNA"/>
</dbReference>
<dbReference type="CDD" id="cd00051">
    <property type="entry name" value="EFh"/>
    <property type="match status" value="1"/>
</dbReference>
<comment type="function">
    <text evidence="4">Acts as a calcium sensor. CBL proteins interact with CIPK serine-threonine protein kinases. Binding of a CBL protein to the regulatory NAF domain of a CIPK protein lead to the activation of the kinase in a calcium-dependent manner.</text>
</comment>
<evidence type="ECO:0000313" key="7">
    <source>
        <dbReference type="Proteomes" id="UP000623129"/>
    </source>
</evidence>
<reference evidence="6" key="1">
    <citation type="submission" date="2020-01" db="EMBL/GenBank/DDBJ databases">
        <title>Genome sequence of Kobresia littledalei, the first chromosome-level genome in the family Cyperaceae.</title>
        <authorList>
            <person name="Qu G."/>
        </authorList>
    </citation>
    <scope>NUCLEOTIDE SEQUENCE</scope>
    <source>
        <strain evidence="6">C.B.Clarke</strain>
        <tissue evidence="6">Leaf</tissue>
    </source>
</reference>
<dbReference type="Pfam" id="PF13499">
    <property type="entry name" value="EF-hand_7"/>
    <property type="match status" value="1"/>
</dbReference>
<dbReference type="PRINTS" id="PR00450">
    <property type="entry name" value="RECOVERIN"/>
</dbReference>
<dbReference type="InterPro" id="IPR045198">
    <property type="entry name" value="CNBL1-10"/>
</dbReference>
<evidence type="ECO:0000256" key="4">
    <source>
        <dbReference type="RuleBase" id="RU369080"/>
    </source>
</evidence>
<dbReference type="Proteomes" id="UP000623129">
    <property type="component" value="Unassembled WGS sequence"/>
</dbReference>
<evidence type="ECO:0000313" key="6">
    <source>
        <dbReference type="EMBL" id="KAF3324462.1"/>
    </source>
</evidence>
<dbReference type="InterPro" id="IPR018247">
    <property type="entry name" value="EF_Hand_1_Ca_BS"/>
</dbReference>
<dbReference type="SMART" id="SM00054">
    <property type="entry name" value="EFh"/>
    <property type="match status" value="3"/>
</dbReference>